<dbReference type="SUPFAM" id="SSF50978">
    <property type="entry name" value="WD40 repeat-like"/>
    <property type="match status" value="1"/>
</dbReference>
<dbReference type="Proteomes" id="UP001174909">
    <property type="component" value="Unassembled WGS sequence"/>
</dbReference>
<accession>A0AA35U1F0</accession>
<dbReference type="InterPro" id="IPR036322">
    <property type="entry name" value="WD40_repeat_dom_sf"/>
</dbReference>
<proteinExistence type="predicted"/>
<gene>
    <name evidence="4" type="ORF">GBAR_LOCUS31597</name>
</gene>
<evidence type="ECO:0000256" key="1">
    <source>
        <dbReference type="ARBA" id="ARBA00022574"/>
    </source>
</evidence>
<protein>
    <submittedName>
        <fullName evidence="4">WD and tetratricopeptide repeats protein 1</fullName>
    </submittedName>
</protein>
<keyword evidence="2" id="KW-0677">Repeat</keyword>
<feature type="repeat" description="WD" evidence="3">
    <location>
        <begin position="37"/>
        <end position="80"/>
    </location>
</feature>
<dbReference type="PROSITE" id="PS50082">
    <property type="entry name" value="WD_REPEATS_2"/>
    <property type="match status" value="1"/>
</dbReference>
<dbReference type="InterPro" id="IPR001680">
    <property type="entry name" value="WD40_rpt"/>
</dbReference>
<organism evidence="4 5">
    <name type="scientific">Geodia barretti</name>
    <name type="common">Barrett's horny sponge</name>
    <dbReference type="NCBI Taxonomy" id="519541"/>
    <lineage>
        <taxon>Eukaryota</taxon>
        <taxon>Metazoa</taxon>
        <taxon>Porifera</taxon>
        <taxon>Demospongiae</taxon>
        <taxon>Heteroscleromorpha</taxon>
        <taxon>Tetractinellida</taxon>
        <taxon>Astrophorina</taxon>
        <taxon>Geodiidae</taxon>
        <taxon>Geodia</taxon>
    </lineage>
</organism>
<feature type="non-terminal residue" evidence="4">
    <location>
        <position position="1"/>
    </location>
</feature>
<dbReference type="InterPro" id="IPR015943">
    <property type="entry name" value="WD40/YVTN_repeat-like_dom_sf"/>
</dbReference>
<evidence type="ECO:0000256" key="3">
    <source>
        <dbReference type="PROSITE-ProRule" id="PRU00221"/>
    </source>
</evidence>
<comment type="caution">
    <text evidence="4">The sequence shown here is derived from an EMBL/GenBank/DDBJ whole genome shotgun (WGS) entry which is preliminary data.</text>
</comment>
<dbReference type="InterPro" id="IPR045151">
    <property type="entry name" value="DCAF8"/>
</dbReference>
<feature type="non-terminal residue" evidence="4">
    <location>
        <position position="85"/>
    </location>
</feature>
<dbReference type="GO" id="GO:0080008">
    <property type="term" value="C:Cul4-RING E3 ubiquitin ligase complex"/>
    <property type="evidence" value="ECO:0007669"/>
    <property type="project" value="TreeGrafter"/>
</dbReference>
<keyword evidence="1 3" id="KW-0853">WD repeat</keyword>
<dbReference type="PANTHER" id="PTHR15574">
    <property type="entry name" value="WD REPEAT DOMAIN-CONTAINING FAMILY"/>
    <property type="match status" value="1"/>
</dbReference>
<dbReference type="PANTHER" id="PTHR15574:SF40">
    <property type="entry name" value="WD AND TETRATRICOPEPTIDE REPEATS PROTEIN 1"/>
    <property type="match status" value="1"/>
</dbReference>
<dbReference type="GO" id="GO:0045717">
    <property type="term" value="P:negative regulation of fatty acid biosynthetic process"/>
    <property type="evidence" value="ECO:0007669"/>
    <property type="project" value="TreeGrafter"/>
</dbReference>
<evidence type="ECO:0000256" key="2">
    <source>
        <dbReference type="ARBA" id="ARBA00022737"/>
    </source>
</evidence>
<name>A0AA35U1F0_GEOBA</name>
<dbReference type="AlphaFoldDB" id="A0AA35U1F0"/>
<sequence length="85" mass="9168">PSSYSSLSIYSLLASGSDDLTAIVWDPLAKKQLASLPTGHTGNIFSVKFVPFSGDNQLLTGAEDKEVRLHDITSMETTRVSYSCT</sequence>
<dbReference type="EMBL" id="CASHTH010004490">
    <property type="protein sequence ID" value="CAI8058109.1"/>
    <property type="molecule type" value="Genomic_DNA"/>
</dbReference>
<dbReference type="Pfam" id="PF00400">
    <property type="entry name" value="WD40"/>
    <property type="match status" value="2"/>
</dbReference>
<evidence type="ECO:0000313" key="5">
    <source>
        <dbReference type="Proteomes" id="UP001174909"/>
    </source>
</evidence>
<dbReference type="GO" id="GO:0005737">
    <property type="term" value="C:cytoplasm"/>
    <property type="evidence" value="ECO:0007669"/>
    <property type="project" value="TreeGrafter"/>
</dbReference>
<reference evidence="4" key="1">
    <citation type="submission" date="2023-03" db="EMBL/GenBank/DDBJ databases">
        <authorList>
            <person name="Steffen K."/>
            <person name="Cardenas P."/>
        </authorList>
    </citation>
    <scope>NUCLEOTIDE SEQUENCE</scope>
</reference>
<dbReference type="SMART" id="SM00320">
    <property type="entry name" value="WD40"/>
    <property type="match status" value="1"/>
</dbReference>
<keyword evidence="5" id="KW-1185">Reference proteome</keyword>
<dbReference type="Gene3D" id="2.130.10.10">
    <property type="entry name" value="YVTN repeat-like/Quinoprotein amine dehydrogenase"/>
    <property type="match status" value="1"/>
</dbReference>
<evidence type="ECO:0000313" key="4">
    <source>
        <dbReference type="EMBL" id="CAI8058109.1"/>
    </source>
</evidence>